<dbReference type="Proteomes" id="UP000299084">
    <property type="component" value="Unassembled WGS sequence"/>
</dbReference>
<feature type="compositionally biased region" description="Low complexity" evidence="1">
    <location>
        <begin position="104"/>
        <end position="115"/>
    </location>
</feature>
<accession>A0A5N4EJT1</accession>
<name>A0A5N4EJT1_CAMDR</name>
<reference evidence="2 3" key="1">
    <citation type="journal article" date="2019" name="Mol. Ecol. Resour.">
        <title>Improving Illumina assemblies with Hi-C and long reads: an example with the North African dromedary.</title>
        <authorList>
            <person name="Elbers J.P."/>
            <person name="Rogers M.F."/>
            <person name="Perelman P.L."/>
            <person name="Proskuryakova A.A."/>
            <person name="Serdyukova N.A."/>
            <person name="Johnson W.E."/>
            <person name="Horin P."/>
            <person name="Corander J."/>
            <person name="Murphy D."/>
            <person name="Burger P.A."/>
        </authorList>
    </citation>
    <scope>NUCLEOTIDE SEQUENCE [LARGE SCALE GENOMIC DNA]</scope>
    <source>
        <strain evidence="2">Drom800</strain>
        <tissue evidence="2">Blood</tissue>
    </source>
</reference>
<protein>
    <submittedName>
        <fullName evidence="2">Uncharacterized protein</fullName>
    </submittedName>
</protein>
<evidence type="ECO:0000256" key="1">
    <source>
        <dbReference type="SAM" id="MobiDB-lite"/>
    </source>
</evidence>
<dbReference type="AlphaFoldDB" id="A0A5N4EJT1"/>
<feature type="compositionally biased region" description="Polar residues" evidence="1">
    <location>
        <begin position="60"/>
        <end position="87"/>
    </location>
</feature>
<proteinExistence type="predicted"/>
<sequence length="121" mass="13246">MSPIIAKRPLEGTEEIHHTGRKSGHVRTQVQSLLEEGSMVHLAWPITVHTRGSPGCLGASRSSGGKIRTQNGIDSGSNRISDSSNCQPWRRGGSPVGKNLQWESSWPDHSWSSSPQHLHSY</sequence>
<keyword evidence="3" id="KW-1185">Reference proteome</keyword>
<evidence type="ECO:0000313" key="3">
    <source>
        <dbReference type="Proteomes" id="UP000299084"/>
    </source>
</evidence>
<organism evidence="2 3">
    <name type="scientific">Camelus dromedarius</name>
    <name type="common">Dromedary</name>
    <name type="synonym">Arabian camel</name>
    <dbReference type="NCBI Taxonomy" id="9838"/>
    <lineage>
        <taxon>Eukaryota</taxon>
        <taxon>Metazoa</taxon>
        <taxon>Chordata</taxon>
        <taxon>Craniata</taxon>
        <taxon>Vertebrata</taxon>
        <taxon>Euteleostomi</taxon>
        <taxon>Mammalia</taxon>
        <taxon>Eutheria</taxon>
        <taxon>Laurasiatheria</taxon>
        <taxon>Artiodactyla</taxon>
        <taxon>Tylopoda</taxon>
        <taxon>Camelidae</taxon>
        <taxon>Camelus</taxon>
    </lineage>
</organism>
<gene>
    <name evidence="2" type="ORF">Cadr_000001032</name>
</gene>
<feature type="compositionally biased region" description="Basic and acidic residues" evidence="1">
    <location>
        <begin position="8"/>
        <end position="18"/>
    </location>
</feature>
<feature type="region of interest" description="Disordered" evidence="1">
    <location>
        <begin position="1"/>
        <end position="27"/>
    </location>
</feature>
<evidence type="ECO:0000313" key="2">
    <source>
        <dbReference type="EMBL" id="KAB1283524.1"/>
    </source>
</evidence>
<feature type="region of interest" description="Disordered" evidence="1">
    <location>
        <begin position="55"/>
        <end position="121"/>
    </location>
</feature>
<comment type="caution">
    <text evidence="2">The sequence shown here is derived from an EMBL/GenBank/DDBJ whole genome shotgun (WGS) entry which is preliminary data.</text>
</comment>
<dbReference type="EMBL" id="JWIN03000001">
    <property type="protein sequence ID" value="KAB1283524.1"/>
    <property type="molecule type" value="Genomic_DNA"/>
</dbReference>